<feature type="transmembrane region" description="Helical" evidence="1">
    <location>
        <begin position="262"/>
        <end position="280"/>
    </location>
</feature>
<keyword evidence="1" id="KW-0812">Transmembrane</keyword>
<protein>
    <submittedName>
        <fullName evidence="2">Uncharacterized protein</fullName>
    </submittedName>
</protein>
<dbReference type="Proteomes" id="UP001576784">
    <property type="component" value="Unassembled WGS sequence"/>
</dbReference>
<keyword evidence="1" id="KW-1133">Transmembrane helix</keyword>
<sequence length="301" mass="35586">MMQYTTVHFLRDSQAENGEYIENFCSSPNKNLTVVATGSLHPSVLNENNFAINIMKNLCNDKIEFEFIENIYYRWLEELQPLEFTKIDQEAKDCFNYIGLKLHSDGKGKEKTWEAIVTGNLCLVKINRYSSKFELYQFQTYEKKDDYTNYFEIPVYFTGNYNYDDIFLLLNQELIPEFLAWIDREYQAWENFLLIQSNEEFNIVAKQLIQNEIIINNQTLIVLIKISFNQVELNKENIDKTQLNTNLFPKCNDLMQVRNKKMILILIGICSIYISLFYLASFPLQRPQSNPIRIEQKNNSP</sequence>
<organism evidence="2 3">
    <name type="scientific">Floridaenema flaviceps BLCC-F50</name>
    <dbReference type="NCBI Taxonomy" id="3153642"/>
    <lineage>
        <taxon>Bacteria</taxon>
        <taxon>Bacillati</taxon>
        <taxon>Cyanobacteriota</taxon>
        <taxon>Cyanophyceae</taxon>
        <taxon>Oscillatoriophycideae</taxon>
        <taxon>Aerosakkonematales</taxon>
        <taxon>Aerosakkonemataceae</taxon>
        <taxon>Floridanema</taxon>
        <taxon>Floridanema flaviceps</taxon>
    </lineage>
</organism>
<dbReference type="RefSeq" id="WP_413261272.1">
    <property type="nucleotide sequence ID" value="NZ_JBHFNR010000015.1"/>
</dbReference>
<proteinExistence type="predicted"/>
<name>A0ABV4XIQ1_9CYAN</name>
<accession>A0ABV4XIQ1</accession>
<gene>
    <name evidence="2" type="ORF">ACE1CI_01485</name>
</gene>
<evidence type="ECO:0000313" key="3">
    <source>
        <dbReference type="Proteomes" id="UP001576784"/>
    </source>
</evidence>
<evidence type="ECO:0000256" key="1">
    <source>
        <dbReference type="SAM" id="Phobius"/>
    </source>
</evidence>
<keyword evidence="3" id="KW-1185">Reference proteome</keyword>
<keyword evidence="1" id="KW-0472">Membrane</keyword>
<comment type="caution">
    <text evidence="2">The sequence shown here is derived from an EMBL/GenBank/DDBJ whole genome shotgun (WGS) entry which is preliminary data.</text>
</comment>
<evidence type="ECO:0000313" key="2">
    <source>
        <dbReference type="EMBL" id="MFB2891594.1"/>
    </source>
</evidence>
<dbReference type="EMBL" id="JBHFNR010000015">
    <property type="protein sequence ID" value="MFB2891594.1"/>
    <property type="molecule type" value="Genomic_DNA"/>
</dbReference>
<reference evidence="2 3" key="1">
    <citation type="submission" date="2024-09" db="EMBL/GenBank/DDBJ databases">
        <title>Floridaenema gen nov. (Aerosakkonemataceae, Aerosakkonematales ord. nov., Cyanobacteria) from benthic tropical and subtropical fresh waters, with the description of four new species.</title>
        <authorList>
            <person name="Moretto J.A."/>
            <person name="Berthold D.E."/>
            <person name="Lefler F.W."/>
            <person name="Huang I.-S."/>
            <person name="Laughinghouse H. IV."/>
        </authorList>
    </citation>
    <scope>NUCLEOTIDE SEQUENCE [LARGE SCALE GENOMIC DNA]</scope>
    <source>
        <strain evidence="2 3">BLCC-F50</strain>
    </source>
</reference>